<evidence type="ECO:0000313" key="2">
    <source>
        <dbReference type="EMBL" id="CEG61562.1"/>
    </source>
</evidence>
<evidence type="ECO:0008006" key="6">
    <source>
        <dbReference type="Google" id="ProtNLM"/>
    </source>
</evidence>
<dbReference type="Proteomes" id="UP000032414">
    <property type="component" value="Chromosome I"/>
</dbReference>
<dbReference type="InterPro" id="IPR036412">
    <property type="entry name" value="HAD-like_sf"/>
</dbReference>
<gene>
    <name evidence="2" type="ORF">LMI_2294</name>
    <name evidence="3" type="ORF">SAMN02982997_01770</name>
</gene>
<dbReference type="OrthoDB" id="5639065at2"/>
<sequence>MNKVIIYTDFDGTVTRRPGGDLVFTNFYQSLLQGYKENVKQDYKRTSMKTPCEIQSLFEAKFGQYDKSFDCSQVDVDLLMSPDAILFFHEILLNDDVTVNIVTKNRSEYINAVFKYHGFSNEEIRKLTILDSGNKFRDVNSQLKRQNRETVNCVYILDDSERDYQEMFRAVKTNHYDEIRGYNKKPGEFEWIQYLRDIRAVTSLEADFKDGNTIMETTSHQLEVNNAENGETIDSADGEGKKGGIKRKHEDNDATAKDLPTSYKKRCIRPFFDSQPEDYAAKEPHLGDVSSTMNPPSV</sequence>
<keyword evidence="5" id="KW-1185">Reference proteome</keyword>
<feature type="compositionally biased region" description="Polar residues" evidence="1">
    <location>
        <begin position="289"/>
        <end position="298"/>
    </location>
</feature>
<evidence type="ECO:0000256" key="1">
    <source>
        <dbReference type="SAM" id="MobiDB-lite"/>
    </source>
</evidence>
<organism evidence="2 4">
    <name type="scientific">Legionella micdadei</name>
    <name type="common">Tatlockia micdadei</name>
    <dbReference type="NCBI Taxonomy" id="451"/>
    <lineage>
        <taxon>Bacteria</taxon>
        <taxon>Pseudomonadati</taxon>
        <taxon>Pseudomonadota</taxon>
        <taxon>Gammaproteobacteria</taxon>
        <taxon>Legionellales</taxon>
        <taxon>Legionellaceae</taxon>
        <taxon>Legionella</taxon>
    </lineage>
</organism>
<dbReference type="SUPFAM" id="SSF56784">
    <property type="entry name" value="HAD-like"/>
    <property type="match status" value="1"/>
</dbReference>
<evidence type="ECO:0000313" key="5">
    <source>
        <dbReference type="Proteomes" id="UP000182998"/>
    </source>
</evidence>
<dbReference type="KEGG" id="tmc:LMI_2294"/>
<feature type="region of interest" description="Disordered" evidence="1">
    <location>
        <begin position="275"/>
        <end position="298"/>
    </location>
</feature>
<evidence type="ECO:0000313" key="4">
    <source>
        <dbReference type="Proteomes" id="UP000032414"/>
    </source>
</evidence>
<dbReference type="EMBL" id="FMVN01000008">
    <property type="protein sequence ID" value="SCY45991.1"/>
    <property type="molecule type" value="Genomic_DNA"/>
</dbReference>
<reference evidence="3 5" key="3">
    <citation type="submission" date="2016-10" db="EMBL/GenBank/DDBJ databases">
        <authorList>
            <person name="Varghese N."/>
            <person name="Submissions S."/>
        </authorList>
    </citation>
    <scope>NUCLEOTIDE SEQUENCE [LARGE SCALE GENOMIC DNA]</scope>
    <source>
        <strain evidence="3 5">ATCC 33218</strain>
    </source>
</reference>
<reference evidence="2" key="1">
    <citation type="submission" date="2014-09" db="EMBL/GenBank/DDBJ databases">
        <authorList>
            <person name="GOMEZ-VALERO Laura"/>
        </authorList>
    </citation>
    <scope>NUCLEOTIDE SEQUENCE</scope>
    <source>
        <strain evidence="2">ATCC33218</strain>
    </source>
</reference>
<reference evidence="4" key="2">
    <citation type="submission" date="2014-09" db="EMBL/GenBank/DDBJ databases">
        <authorList>
            <person name="Gomez-Valero L."/>
        </authorList>
    </citation>
    <scope>NUCLEOTIDE SEQUENCE [LARGE SCALE GENOMIC DNA]</scope>
    <source>
        <strain evidence="4">ATCC33218</strain>
    </source>
</reference>
<dbReference type="Proteomes" id="UP000182998">
    <property type="component" value="Unassembled WGS sequence"/>
</dbReference>
<dbReference type="PATRIC" id="fig|451.8.peg.2989"/>
<dbReference type="EMBL" id="LN614830">
    <property type="protein sequence ID" value="CEG61562.1"/>
    <property type="molecule type" value="Genomic_DNA"/>
</dbReference>
<accession>A0A098GHV5</accession>
<feature type="region of interest" description="Disordered" evidence="1">
    <location>
        <begin position="227"/>
        <end position="261"/>
    </location>
</feature>
<dbReference type="HOGENOM" id="CLU_933615_0_0_6"/>
<protein>
    <recommendedName>
        <fullName evidence="6">Dot/Icm T4SS effector</fullName>
    </recommendedName>
</protein>
<feature type="compositionally biased region" description="Basic and acidic residues" evidence="1">
    <location>
        <begin position="238"/>
        <end position="256"/>
    </location>
</feature>
<dbReference type="AlphaFoldDB" id="A0A098GHV5"/>
<dbReference type="RefSeq" id="WP_052679540.1">
    <property type="nucleotide sequence ID" value="NZ_CP020614.1"/>
</dbReference>
<proteinExistence type="predicted"/>
<evidence type="ECO:0000313" key="3">
    <source>
        <dbReference type="EMBL" id="SCY45991.1"/>
    </source>
</evidence>
<name>A0A098GHV5_LEGMI</name>